<gene>
    <name evidence="3" type="ORF">NZ698_15145</name>
</gene>
<evidence type="ECO:0000256" key="1">
    <source>
        <dbReference type="SAM" id="MobiDB-lite"/>
    </source>
</evidence>
<sequence length="281" mass="30506">MKHLQTNQDFRFNEILFEGRNKQYGAYVLRNESDRILTKALFVGVSLLAAISITPMLISAFKTVEKVVPNEPIYRPVDILPNDDIAKPKPVETVKPVQPVAPPNIKQINTTVPTPTKEAIESAPIKKPDDAVAGIVDNVKGVPAPVNTYIPPIPTVGTGTTKAKDPITIPQGSDNSVKDANELSVSANFEGGIESFRTKVTNRFDGSGFSSGDLMKTTVTFIVEKDGTISGLKADGKDSDFNAEAIRTIKAVKGKWTPGKNKNGDAVRSYFKFPISMKFDN</sequence>
<dbReference type="RefSeq" id="WP_263004045.1">
    <property type="nucleotide sequence ID" value="NZ_JAOTEM010000004.1"/>
</dbReference>
<keyword evidence="2" id="KW-0472">Membrane</keyword>
<evidence type="ECO:0000256" key="2">
    <source>
        <dbReference type="SAM" id="Phobius"/>
    </source>
</evidence>
<reference evidence="4" key="1">
    <citation type="submission" date="2023-07" db="EMBL/GenBank/DDBJ databases">
        <title>Chryseobacterium sp. strain PBS4-4 Genome sequencing and assembly.</title>
        <authorList>
            <person name="Jung Y."/>
        </authorList>
    </citation>
    <scope>NUCLEOTIDE SEQUENCE [LARGE SCALE GENOMIC DNA]</scope>
    <source>
        <strain evidence="4">PBS4-4</strain>
    </source>
</reference>
<dbReference type="Proteomes" id="UP001208649">
    <property type="component" value="Unassembled WGS sequence"/>
</dbReference>
<comment type="caution">
    <text evidence="3">The sequence shown here is derived from an EMBL/GenBank/DDBJ whole genome shotgun (WGS) entry which is preliminary data.</text>
</comment>
<dbReference type="SUPFAM" id="SSF74653">
    <property type="entry name" value="TolA/TonB C-terminal domain"/>
    <property type="match status" value="1"/>
</dbReference>
<proteinExistence type="predicted"/>
<keyword evidence="2" id="KW-0812">Transmembrane</keyword>
<feature type="region of interest" description="Disordered" evidence="1">
    <location>
        <begin position="102"/>
        <end position="122"/>
    </location>
</feature>
<protein>
    <submittedName>
        <fullName evidence="3">Energy transducer TonB</fullName>
    </submittedName>
</protein>
<evidence type="ECO:0000313" key="4">
    <source>
        <dbReference type="Proteomes" id="UP001208649"/>
    </source>
</evidence>
<dbReference type="EMBL" id="JAOTEM010000004">
    <property type="protein sequence ID" value="MCU7618533.1"/>
    <property type="molecule type" value="Genomic_DNA"/>
</dbReference>
<evidence type="ECO:0000313" key="3">
    <source>
        <dbReference type="EMBL" id="MCU7618533.1"/>
    </source>
</evidence>
<keyword evidence="4" id="KW-1185">Reference proteome</keyword>
<feature type="transmembrane region" description="Helical" evidence="2">
    <location>
        <begin position="40"/>
        <end position="61"/>
    </location>
</feature>
<organism evidence="3 4">
    <name type="scientific">Chryseobacterium edaphi</name>
    <dbReference type="NCBI Taxonomy" id="2976532"/>
    <lineage>
        <taxon>Bacteria</taxon>
        <taxon>Pseudomonadati</taxon>
        <taxon>Bacteroidota</taxon>
        <taxon>Flavobacteriia</taxon>
        <taxon>Flavobacteriales</taxon>
        <taxon>Weeksellaceae</taxon>
        <taxon>Chryseobacterium group</taxon>
        <taxon>Chryseobacterium</taxon>
    </lineage>
</organism>
<dbReference type="Gene3D" id="3.30.1150.10">
    <property type="match status" value="1"/>
</dbReference>
<keyword evidence="2" id="KW-1133">Transmembrane helix</keyword>
<accession>A0ABT2W983</accession>
<name>A0ABT2W983_9FLAO</name>